<dbReference type="Pfam" id="PF09113">
    <property type="entry name" value="N-glycanase_C"/>
    <property type="match status" value="1"/>
</dbReference>
<dbReference type="SUPFAM" id="SSF49742">
    <property type="entry name" value="PHM/PNGase F"/>
    <property type="match status" value="1"/>
</dbReference>
<evidence type="ECO:0000256" key="1">
    <source>
        <dbReference type="ARBA" id="ARBA00023157"/>
    </source>
</evidence>
<dbReference type="Gene3D" id="3.50.30.30">
    <property type="match status" value="1"/>
</dbReference>
<dbReference type="SMART" id="SM01290">
    <property type="entry name" value="N-glycanase_N"/>
    <property type="match status" value="1"/>
</dbReference>
<dbReference type="OrthoDB" id="406745at2759"/>
<dbReference type="GeneID" id="110241053"/>
<keyword evidence="1" id="KW-1015">Disulfide bond</keyword>
<evidence type="ECO:0000259" key="2">
    <source>
        <dbReference type="SMART" id="SM01290"/>
    </source>
</evidence>
<feature type="domain" description="Peptide-N-glycosidase F N-terminal" evidence="2">
    <location>
        <begin position="446"/>
        <end position="570"/>
    </location>
</feature>
<dbReference type="RefSeq" id="XP_028515484.1">
    <property type="nucleotide sequence ID" value="XM_028659683.1"/>
</dbReference>
<dbReference type="InterPro" id="IPR053251">
    <property type="entry name" value="N-glycanase"/>
</dbReference>
<dbReference type="KEGG" id="epa:110241053"/>
<dbReference type="OMA" id="HPFWERA"/>
<name>A0A913YK52_EXADI</name>
<dbReference type="InterPro" id="IPR014784">
    <property type="entry name" value="Cu2_ascorb_mOase-like_C"/>
</dbReference>
<dbReference type="Proteomes" id="UP000887567">
    <property type="component" value="Unplaced"/>
</dbReference>
<organism evidence="3 4">
    <name type="scientific">Exaiptasia diaphana</name>
    <name type="common">Tropical sea anemone</name>
    <name type="synonym">Aiptasia pulchella</name>
    <dbReference type="NCBI Taxonomy" id="2652724"/>
    <lineage>
        <taxon>Eukaryota</taxon>
        <taxon>Metazoa</taxon>
        <taxon>Cnidaria</taxon>
        <taxon>Anthozoa</taxon>
        <taxon>Hexacorallia</taxon>
        <taxon>Actiniaria</taxon>
        <taxon>Aiptasiidae</taxon>
        <taxon>Exaiptasia</taxon>
    </lineage>
</organism>
<dbReference type="InterPro" id="IPR015196">
    <property type="entry name" value="PngaseF_N"/>
</dbReference>
<dbReference type="GO" id="GO:0016715">
    <property type="term" value="F:oxidoreductase activity, acting on paired donors, with incorporation or reduction of molecular oxygen, reduced ascorbate as one donor, and incorporation of one atom of oxygen"/>
    <property type="evidence" value="ECO:0007669"/>
    <property type="project" value="InterPro"/>
</dbReference>
<sequence length="763" mass="88426">MKEPKKWKNILIFYFITLLRRTTFGQLSLLKPATFAPSFTLPTLDGRVTFLKRHKNDTVPQHPIILHAFTSRSAFLEAIWTDKDSLTNFLKHSPRNTRYVFISLGDNAKEDATWMRDVLNTTIHQYYSKVSSTSSSSDCEIDADDELREQPSLLTVQQLKERRKHKNRHHNRQPYRLPCYRHKKPFCGRHKSECHKSQAIENWKKRLHFVTLPMFQLGSYIPYVLDHWQCFGSSCALPQVAVKDKAGDIISVVERLDARYDWLPSPHTFSHRHSMLKLKYYGDACELSTEDLSRAHSKDKLKDKKKSKKPGIIALVIAGKCSLYRKIRNMSQAKAAGILIIQEAEKTVKELTCSGKHCYFPLRIPASMIRHTDGMVIRKRLLDGESLHVSYQSTPTENFFMAIDGQGKLAEVGLFLYPSMMFLGYEAKWFNYKTDLIHNLTGSARIIKVFDHALMKGREGAVATVKLPPIKDLMLYRNVELDMKLHCEGDNDYDCPHWDHVVRLTVCCNNDSVLCDEEIGRWITPYRRNIGHWLTKITPLLPLFTSERCTFRMRHPFWERAWKPSLDIRLSDHIHYSRHHYSSADEDEFIVPYRALKLFEGGKFDKDYNTRYQTIRFKVPPETDRVKLVATITGHGSDNNGCAEFCITSHHFIINGKPNVRVFKNAATAMGCANRVEKGVTPNEHGTWLYGRDGWCPGQDVVPWVVDVTDQVIKNRELYNTIKYYGWFNGSDPNPMRNPGEILMTSFLIFYLPSDDIERKDYL</sequence>
<dbReference type="EnsemblMetazoa" id="XM_028659683.1">
    <property type="protein sequence ID" value="XP_028515484.1"/>
    <property type="gene ID" value="LOC110241053"/>
</dbReference>
<dbReference type="InterPro" id="IPR015197">
    <property type="entry name" value="PngaseF_C"/>
</dbReference>
<protein>
    <recommendedName>
        <fullName evidence="2">Peptide-N-glycosidase F N-terminal domain-containing protein</fullName>
    </recommendedName>
</protein>
<evidence type="ECO:0000313" key="3">
    <source>
        <dbReference type="EnsemblMetazoa" id="XP_028515484.1"/>
    </source>
</evidence>
<dbReference type="AlphaFoldDB" id="A0A913YK52"/>
<dbReference type="InterPro" id="IPR008977">
    <property type="entry name" value="PHM/PNGase_F_dom_sf"/>
</dbReference>
<dbReference type="Gene3D" id="2.60.120.230">
    <property type="match status" value="2"/>
</dbReference>
<proteinExistence type="predicted"/>
<reference evidence="3" key="1">
    <citation type="submission" date="2022-11" db="UniProtKB">
        <authorList>
            <consortium name="EnsemblMetazoa"/>
        </authorList>
    </citation>
    <scope>IDENTIFICATION</scope>
</reference>
<dbReference type="PANTHER" id="PTHR39319:SF1">
    <property type="entry name" value="SI:DKEY-256H2.1"/>
    <property type="match status" value="1"/>
</dbReference>
<dbReference type="PANTHER" id="PTHR39319">
    <property type="entry name" value="SI:DKEY-256H2.1"/>
    <property type="match status" value="1"/>
</dbReference>
<keyword evidence="4" id="KW-1185">Reference proteome</keyword>
<accession>A0A913YK52</accession>
<dbReference type="CDD" id="cd00538">
    <property type="entry name" value="PA"/>
    <property type="match status" value="1"/>
</dbReference>
<dbReference type="Pfam" id="PF09112">
    <property type="entry name" value="N-glycanase_N"/>
    <property type="match status" value="1"/>
</dbReference>
<evidence type="ECO:0000313" key="4">
    <source>
        <dbReference type="Proteomes" id="UP000887567"/>
    </source>
</evidence>